<protein>
    <submittedName>
        <fullName evidence="1">G4252 protein</fullName>
    </submittedName>
</protein>
<dbReference type="Gene3D" id="2.160.20.10">
    <property type="entry name" value="Single-stranded right-handed beta-helix, Pectin lyase-like"/>
    <property type="match status" value="1"/>
</dbReference>
<evidence type="ECO:0000313" key="1">
    <source>
        <dbReference type="EMBL" id="CAL5221970.1"/>
    </source>
</evidence>
<evidence type="ECO:0000313" key="2">
    <source>
        <dbReference type="Proteomes" id="UP001497392"/>
    </source>
</evidence>
<keyword evidence="2" id="KW-1185">Reference proteome</keyword>
<dbReference type="EMBL" id="CAXHTA020000006">
    <property type="protein sequence ID" value="CAL5221970.1"/>
    <property type="molecule type" value="Genomic_DNA"/>
</dbReference>
<name>A0ABP1FTV6_9CHLO</name>
<sequence>MQYAPRCAEFNDLHATLTQVINATEVALAKTQQVYTSSIQARPSKAVPPLVDLSALGPEKVDEHIAAIQQRAAMAGTGPPAWAIGARAKARLPPKDTWTDVSITDVTAAGKALVQILGTVPDSSFQQPSAEVALKDLMLLSPLAGAFWAPQQPPAYDAELPMWPDSFSDDEKEAQRDAATAQVAALHDAIKAGKSGFTFPAGVYRLGDVIVIERTHNFTLSMANVELITPGIGGHFKLLNNTNLVIRGPMVLDADPVGAPQTIIHSSDRKKSMEVLVMPGYPAPNKGRVMVFNNQGDRLPAGQITPDNVTSLGGGRFRLDFNSGNFALAGLHTVGQAGNYMLQEGSAGGVALWSNQGVTFEQVNVYGGGAVWGLWETGLDKFVLWRSLRRPGTNRLYSGGGAFQIEYLGGSFEMDRSEVSYSHDDLSDLFSVVGWTTANGQTSDTIWACLFPHWQPGWELLLYDAVSLELRGTAKIVSIDTPGNETAMDVLNVARNAFGMKNETVDILRLIRLDKAIPVSSLGIIDSAQAQPRSISVTNSYFHDGLNSGINTKGGRDVVMANNWVERTNYLGISSAEDRWWSEGGMAGNVVIRGNTVRSACYQSGTDAETAFDDCHDIRVYATAANGTNPTGHPIRSVTSVGNLVINSAKDGPIKITETQNVLATGNLPLTL</sequence>
<accession>A0ABP1FTV6</accession>
<gene>
    <name evidence="1" type="primary">g4252</name>
    <name evidence="1" type="ORF">VP750_LOCUS3629</name>
</gene>
<dbReference type="InterPro" id="IPR011050">
    <property type="entry name" value="Pectin_lyase_fold/virulence"/>
</dbReference>
<dbReference type="Proteomes" id="UP001497392">
    <property type="component" value="Unassembled WGS sequence"/>
</dbReference>
<dbReference type="SUPFAM" id="SSF51126">
    <property type="entry name" value="Pectin lyase-like"/>
    <property type="match status" value="1"/>
</dbReference>
<organism evidence="1 2">
    <name type="scientific">Coccomyxa viridis</name>
    <dbReference type="NCBI Taxonomy" id="1274662"/>
    <lineage>
        <taxon>Eukaryota</taxon>
        <taxon>Viridiplantae</taxon>
        <taxon>Chlorophyta</taxon>
        <taxon>core chlorophytes</taxon>
        <taxon>Trebouxiophyceae</taxon>
        <taxon>Trebouxiophyceae incertae sedis</taxon>
        <taxon>Coccomyxaceae</taxon>
        <taxon>Coccomyxa</taxon>
    </lineage>
</organism>
<dbReference type="InterPro" id="IPR012334">
    <property type="entry name" value="Pectin_lyas_fold"/>
</dbReference>
<proteinExistence type="predicted"/>
<comment type="caution">
    <text evidence="1">The sequence shown here is derived from an EMBL/GenBank/DDBJ whole genome shotgun (WGS) entry which is preliminary data.</text>
</comment>
<reference evidence="1 2" key="1">
    <citation type="submission" date="2024-06" db="EMBL/GenBank/DDBJ databases">
        <authorList>
            <person name="Kraege A."/>
            <person name="Thomma B."/>
        </authorList>
    </citation>
    <scope>NUCLEOTIDE SEQUENCE [LARGE SCALE GENOMIC DNA]</scope>
</reference>